<evidence type="ECO:0000313" key="2">
    <source>
        <dbReference type="EMBL" id="KAF4743979.1"/>
    </source>
</evidence>
<reference evidence="2 3" key="1">
    <citation type="submission" date="2020-04" db="EMBL/GenBank/DDBJ databases">
        <title>Perkinsus olseni comparative genomics.</title>
        <authorList>
            <person name="Bogema D.R."/>
        </authorList>
    </citation>
    <scope>NUCLEOTIDE SEQUENCE [LARGE SCALE GENOMIC DNA]</scope>
    <source>
        <strain evidence="2">ATCC PRA-205</strain>
    </source>
</reference>
<proteinExistence type="predicted"/>
<dbReference type="EMBL" id="JABANM010007607">
    <property type="protein sequence ID" value="KAF4743979.1"/>
    <property type="molecule type" value="Genomic_DNA"/>
</dbReference>
<dbReference type="Proteomes" id="UP000574390">
    <property type="component" value="Unassembled WGS sequence"/>
</dbReference>
<feature type="region of interest" description="Disordered" evidence="1">
    <location>
        <begin position="165"/>
        <end position="192"/>
    </location>
</feature>
<sequence>MRKACRCDDGWASVAVRNASYGTIQFCALWTRGRSYNRSLEDSYYVVDVHEFAAAKESLVVNISSGNLLFIRKKPYVYFHPPHGPALVFHVSRPSWCKYIWYATFQMCFCKKDVFNVTGPTGEREGPCTATLKIFPRVLEPNERGPEHFTNSPPPTIPVQLSTTVSTTRSATSTTTKAMPGSSSLDRTEVSATTGRSTISFQPVIVEDEDERNRVAPSVGTTSCGEHGRWSAEFRVCICQAGWENDQGGGFCSVRKVFVEANDSPSDASEGSAAAIIVLVVIILGDVVPELTNEWVEEFKKQVVQRRTSILREAKARRASAEGGLSHLRASMECEPISQPGVLEEIERVFGEGTLNDFSSCFIKHADHHDTIGMRDIPDCLYWLGKNPSKRIMKTCIKQDGIKPDEEGRMNFAKFVKFMKLYRYIEDSLFNENAVFSEEDL</sequence>
<feature type="compositionally biased region" description="Low complexity" evidence="1">
    <location>
        <begin position="165"/>
        <end position="176"/>
    </location>
</feature>
<feature type="non-terminal residue" evidence="2">
    <location>
        <position position="1"/>
    </location>
</feature>
<evidence type="ECO:0000256" key="1">
    <source>
        <dbReference type="SAM" id="MobiDB-lite"/>
    </source>
</evidence>
<protein>
    <submittedName>
        <fullName evidence="2">Uncharacterized protein</fullName>
    </submittedName>
</protein>
<comment type="caution">
    <text evidence="2">The sequence shown here is derived from an EMBL/GenBank/DDBJ whole genome shotgun (WGS) entry which is preliminary data.</text>
</comment>
<evidence type="ECO:0000313" key="3">
    <source>
        <dbReference type="Proteomes" id="UP000574390"/>
    </source>
</evidence>
<gene>
    <name evidence="2" type="ORF">FOZ62_000850</name>
</gene>
<dbReference type="Gene3D" id="1.10.238.10">
    <property type="entry name" value="EF-hand"/>
    <property type="match status" value="1"/>
</dbReference>
<accession>A0A7J6TFE2</accession>
<organism evidence="2 3">
    <name type="scientific">Perkinsus olseni</name>
    <name type="common">Perkinsus atlanticus</name>
    <dbReference type="NCBI Taxonomy" id="32597"/>
    <lineage>
        <taxon>Eukaryota</taxon>
        <taxon>Sar</taxon>
        <taxon>Alveolata</taxon>
        <taxon>Perkinsozoa</taxon>
        <taxon>Perkinsea</taxon>
        <taxon>Perkinsida</taxon>
        <taxon>Perkinsidae</taxon>
        <taxon>Perkinsus</taxon>
    </lineage>
</organism>
<dbReference type="AlphaFoldDB" id="A0A7J6TFE2"/>
<feature type="compositionally biased region" description="Polar residues" evidence="1">
    <location>
        <begin position="181"/>
        <end position="192"/>
    </location>
</feature>
<name>A0A7J6TFE2_PEROL</name>